<evidence type="ECO:0000313" key="3">
    <source>
        <dbReference type="Proteomes" id="UP000546324"/>
    </source>
</evidence>
<accession>A0A7X0KXM1</accession>
<name>A0A7X0KXM1_9ACTN</name>
<feature type="compositionally biased region" description="Basic and acidic residues" evidence="1">
    <location>
        <begin position="114"/>
        <end position="131"/>
    </location>
</feature>
<organism evidence="2 3">
    <name type="scientific">Actinomadura coerulea</name>
    <dbReference type="NCBI Taxonomy" id="46159"/>
    <lineage>
        <taxon>Bacteria</taxon>
        <taxon>Bacillati</taxon>
        <taxon>Actinomycetota</taxon>
        <taxon>Actinomycetes</taxon>
        <taxon>Streptosporangiales</taxon>
        <taxon>Thermomonosporaceae</taxon>
        <taxon>Actinomadura</taxon>
    </lineage>
</organism>
<proteinExistence type="predicted"/>
<comment type="caution">
    <text evidence="2">The sequence shown here is derived from an EMBL/GenBank/DDBJ whole genome shotgun (WGS) entry which is preliminary data.</text>
</comment>
<dbReference type="AlphaFoldDB" id="A0A7X0KXM1"/>
<evidence type="ECO:0000313" key="2">
    <source>
        <dbReference type="EMBL" id="MBB6394472.1"/>
    </source>
</evidence>
<gene>
    <name evidence="2" type="ORF">BKA00_001386</name>
</gene>
<evidence type="ECO:0000256" key="1">
    <source>
        <dbReference type="SAM" id="MobiDB-lite"/>
    </source>
</evidence>
<protein>
    <submittedName>
        <fullName evidence="2">Uncharacterized protein</fullName>
    </submittedName>
</protein>
<dbReference type="RefSeq" id="WP_185024132.1">
    <property type="nucleotide sequence ID" value="NZ_JACHMQ010000001.1"/>
</dbReference>
<reference evidence="2 3" key="1">
    <citation type="submission" date="2020-08" db="EMBL/GenBank/DDBJ databases">
        <title>Sequencing the genomes of 1000 actinobacteria strains.</title>
        <authorList>
            <person name="Klenk H.-P."/>
        </authorList>
    </citation>
    <scope>NUCLEOTIDE SEQUENCE [LARGE SCALE GENOMIC DNA]</scope>
    <source>
        <strain evidence="2 3">DSM 43675</strain>
    </source>
</reference>
<keyword evidence="3" id="KW-1185">Reference proteome</keyword>
<dbReference type="Proteomes" id="UP000546324">
    <property type="component" value="Unassembled WGS sequence"/>
</dbReference>
<sequence length="139" mass="15436">MAEAARTLRSAPRRAGISPIGSLTTLEMSAKDRRVGAAFARWSACMKRAGRFYANPRDATRDRRFLDRPEHRVGPLETATAVADVHCEREVRLVDVWAGVEAAHQKRAIARNRPALDAERQARDAPLKKATEVPARPGR</sequence>
<dbReference type="EMBL" id="JACHMQ010000001">
    <property type="protein sequence ID" value="MBB6394472.1"/>
    <property type="molecule type" value="Genomic_DNA"/>
</dbReference>
<feature type="region of interest" description="Disordered" evidence="1">
    <location>
        <begin position="111"/>
        <end position="139"/>
    </location>
</feature>